<evidence type="ECO:0000313" key="2">
    <source>
        <dbReference type="Proteomes" id="UP001595823"/>
    </source>
</evidence>
<keyword evidence="2" id="KW-1185">Reference proteome</keyword>
<organism evidence="1 2">
    <name type="scientific">Salininema proteolyticum</name>
    <dbReference type="NCBI Taxonomy" id="1607685"/>
    <lineage>
        <taxon>Bacteria</taxon>
        <taxon>Bacillati</taxon>
        <taxon>Actinomycetota</taxon>
        <taxon>Actinomycetes</taxon>
        <taxon>Glycomycetales</taxon>
        <taxon>Glycomycetaceae</taxon>
        <taxon>Salininema</taxon>
    </lineage>
</organism>
<sequence length="241" mass="27966">MLLMLWGVPRSRSTAFFRMMIERGDFTTVHEPFSYLASFGRTEIGGKSTDTVSAVLAELRALAAEGPVFVKETTDRRYPEVLADRSFLAEDAQHTFLIRHPRDTIASYLAIRPEASLHEIGFEAQYELYQEVRSLTGREPVVMDADELTGRPVEMVEAYCAHVGIEFRPRALTWQPSDRPEWRPMRRWHAEAAASSGWNASQWSRSRETERHPMFETCLEYHLPFYEELRRRRLVVLRGDL</sequence>
<dbReference type="Gene3D" id="3.40.50.300">
    <property type="entry name" value="P-loop containing nucleotide triphosphate hydrolases"/>
    <property type="match status" value="1"/>
</dbReference>
<dbReference type="PANTHER" id="PTHR48312">
    <property type="match status" value="1"/>
</dbReference>
<protein>
    <submittedName>
        <fullName evidence="1">Sulfotransferase family protein</fullName>
    </submittedName>
</protein>
<dbReference type="Proteomes" id="UP001595823">
    <property type="component" value="Unassembled WGS sequence"/>
</dbReference>
<dbReference type="EMBL" id="JBHSDK010000013">
    <property type="protein sequence ID" value="MFC4335459.1"/>
    <property type="molecule type" value="Genomic_DNA"/>
</dbReference>
<accession>A0ABV8TXC3</accession>
<dbReference type="Pfam" id="PF19798">
    <property type="entry name" value="Sulfotransfer_5"/>
    <property type="match status" value="1"/>
</dbReference>
<gene>
    <name evidence="1" type="ORF">ACFPET_09640</name>
</gene>
<proteinExistence type="predicted"/>
<name>A0ABV8TXC3_9ACTN</name>
<dbReference type="SUPFAM" id="SSF52540">
    <property type="entry name" value="P-loop containing nucleoside triphosphate hydrolases"/>
    <property type="match status" value="1"/>
</dbReference>
<dbReference type="RefSeq" id="WP_380620319.1">
    <property type="nucleotide sequence ID" value="NZ_JBHSDK010000013.1"/>
</dbReference>
<dbReference type="PANTHER" id="PTHR48312:SF1">
    <property type="entry name" value="SULFOTRANSFERASE"/>
    <property type="match status" value="1"/>
</dbReference>
<dbReference type="InterPro" id="IPR027417">
    <property type="entry name" value="P-loop_NTPase"/>
</dbReference>
<comment type="caution">
    <text evidence="1">The sequence shown here is derived from an EMBL/GenBank/DDBJ whole genome shotgun (WGS) entry which is preliminary data.</text>
</comment>
<reference evidence="2" key="1">
    <citation type="journal article" date="2019" name="Int. J. Syst. Evol. Microbiol.">
        <title>The Global Catalogue of Microorganisms (GCM) 10K type strain sequencing project: providing services to taxonomists for standard genome sequencing and annotation.</title>
        <authorList>
            <consortium name="The Broad Institute Genomics Platform"/>
            <consortium name="The Broad Institute Genome Sequencing Center for Infectious Disease"/>
            <person name="Wu L."/>
            <person name="Ma J."/>
        </authorList>
    </citation>
    <scope>NUCLEOTIDE SEQUENCE [LARGE SCALE GENOMIC DNA]</scope>
    <source>
        <strain evidence="2">IBRC-M 10908</strain>
    </source>
</reference>
<evidence type="ECO:0000313" key="1">
    <source>
        <dbReference type="EMBL" id="MFC4335459.1"/>
    </source>
</evidence>